<feature type="region of interest" description="Disordered" evidence="1">
    <location>
        <begin position="81"/>
        <end position="101"/>
    </location>
</feature>
<accession>A0A0B7JI52</accession>
<evidence type="ECO:0000313" key="2">
    <source>
        <dbReference type="EMBL" id="CEO44468.1"/>
    </source>
</evidence>
<feature type="region of interest" description="Disordered" evidence="1">
    <location>
        <begin position="218"/>
        <end position="278"/>
    </location>
</feature>
<feature type="region of interest" description="Disordered" evidence="1">
    <location>
        <begin position="452"/>
        <end position="488"/>
    </location>
</feature>
<feature type="region of interest" description="Disordered" evidence="1">
    <location>
        <begin position="291"/>
        <end position="315"/>
    </location>
</feature>
<reference evidence="2" key="1">
    <citation type="submission" date="2015-01" db="EMBL/GenBank/DDBJ databases">
        <authorList>
            <person name="Durling Mikael"/>
        </authorList>
    </citation>
    <scope>NUCLEOTIDE SEQUENCE</scope>
</reference>
<organism evidence="2">
    <name type="scientific">Bionectria ochroleuca</name>
    <name type="common">Gliocladium roseum</name>
    <dbReference type="NCBI Taxonomy" id="29856"/>
    <lineage>
        <taxon>Eukaryota</taxon>
        <taxon>Fungi</taxon>
        <taxon>Dikarya</taxon>
        <taxon>Ascomycota</taxon>
        <taxon>Pezizomycotina</taxon>
        <taxon>Sordariomycetes</taxon>
        <taxon>Hypocreomycetidae</taxon>
        <taxon>Hypocreales</taxon>
        <taxon>Bionectriaceae</taxon>
        <taxon>Clonostachys</taxon>
    </lineage>
</organism>
<dbReference type="EMBL" id="CDPU01000001">
    <property type="protein sequence ID" value="CEO44468.1"/>
    <property type="molecule type" value="Genomic_DNA"/>
</dbReference>
<feature type="compositionally biased region" description="Low complexity" evidence="1">
    <location>
        <begin position="220"/>
        <end position="234"/>
    </location>
</feature>
<feature type="compositionally biased region" description="Basic residues" evidence="1">
    <location>
        <begin position="471"/>
        <end position="480"/>
    </location>
</feature>
<proteinExistence type="predicted"/>
<sequence>MSSSNLKPLLLPQLVEERKKLEVHHHTCSEEELAYAYHTTNSSSSDIATPLTPTFSSRGHYRTSSSTSSIDLAYLQCLESPASPVPSQAPKQTGARPLPDVKEEPFEREDVLGDFNDSFGLYSCLCDEPCEHRSSSEHNFPGDIVTDYEFDHDWDCLSDGALSVNLSSNSKNRSGTELPFIGLTSRLSSKLQSQNRWTLNKRGTLRSAATTEISLETALSRATSSRSSSISSPRPQMSDRLQDLPKLTTYPGSCYESRESLVSDSARYEEEEDEELEQRLTLERDRAKATTPLLPPLLNGPFASPPKESPLQSPTIAPSAFSPEIHSPPSCTTNFSRPSLSAKPSVTSLRHLPVETPATLPALLQEYDEWSDRLGHANFTINPKPYELELVDSDTLTQFRKDWDAARVNYTKHIVRTGENYGETSTIYGLTERKWAEIESQWRTTYDAAMKQFMGPTPGHRANRSSTSARSRSRGRTRGRGRSDSAGAVLWGRPAQDDLFAEAEWRRVEDGLSSAIPHMMDGDGKFPARGDEDIVGPMHRAEPMSRAHSEEKYGARFWKNLAGRVGLRK</sequence>
<gene>
    <name evidence="2" type="ORF">BN869_000000523_1</name>
</gene>
<name>A0A0B7JI52_BIOOC</name>
<evidence type="ECO:0000256" key="1">
    <source>
        <dbReference type="SAM" id="MobiDB-lite"/>
    </source>
</evidence>
<dbReference type="AlphaFoldDB" id="A0A0B7JI52"/>
<evidence type="ECO:0008006" key="3">
    <source>
        <dbReference type="Google" id="ProtNLM"/>
    </source>
</evidence>
<protein>
    <recommendedName>
        <fullName evidence="3">Only prolin and serin are matching in the corresponding protein</fullName>
    </recommendedName>
</protein>